<dbReference type="GO" id="GO:0005576">
    <property type="term" value="C:extracellular region"/>
    <property type="evidence" value="ECO:0007669"/>
    <property type="project" value="UniProtKB-SubCell"/>
</dbReference>
<evidence type="ECO:0000256" key="14">
    <source>
        <dbReference type="ARBA" id="ARBA00023319"/>
    </source>
</evidence>
<evidence type="ECO:0000256" key="16">
    <source>
        <dbReference type="ARBA" id="ARBA00059221"/>
    </source>
</evidence>
<keyword evidence="6" id="KW-0732">Signal</keyword>
<comment type="function">
    <text evidence="16">Lymphocyte activation gene 3 protein: Inhibitory receptor on antigen activated T-cells. Delivers inhibitory signals upon binding to ligands, such as FGL1. FGL1 constitutes a major ligand of LAG3 and is responsible for LAG3 T-cell inhibitory function. Following TCR engagement, LAG3 associates with CD3-TCR in the immunological synapse and directly inhibits T-cell activation. May inhibit antigen-specific T-cell activation in synergy with PDCD1/PD-1, possibly by acting as a coreceptor for PDCD1/PD-1. Negatively regulates the proliferation, activation, effector function and homeostasis of both CD8(+) and CD4(+) T-cells. Also mediates immune tolerance: constitutively expressed on a subset of regulatory T-cells (Tregs) and contributes to their suppressive function. Also acts as a negative regulator of plasmacytoid dendritic cell (pDCs) activation. Binds MHC class II (MHC-II); the precise role of MHC-II-binding is however unclear.</text>
</comment>
<keyword evidence="9" id="KW-1133">Transmembrane helix</keyword>
<evidence type="ECO:0000256" key="10">
    <source>
        <dbReference type="ARBA" id="ARBA00023130"/>
    </source>
</evidence>
<evidence type="ECO:0000313" key="22">
    <source>
        <dbReference type="Proteomes" id="UP000531151"/>
    </source>
</evidence>
<proteinExistence type="inferred from homology"/>
<dbReference type="Proteomes" id="UP000531151">
    <property type="component" value="Unassembled WGS sequence"/>
</dbReference>
<evidence type="ECO:0000256" key="8">
    <source>
        <dbReference type="ARBA" id="ARBA00022859"/>
    </source>
</evidence>
<comment type="function">
    <text evidence="15">May function as a ligand for MHC class II (MHC-II) on antigen-presenting cells (APC), promoting APC activation/maturation and driving Th1 immune response.</text>
</comment>
<dbReference type="SUPFAM" id="SSF48726">
    <property type="entry name" value="Immunoglobulin"/>
    <property type="match status" value="2"/>
</dbReference>
<keyword evidence="3" id="KW-1003">Cell membrane</keyword>
<dbReference type="InterPro" id="IPR013783">
    <property type="entry name" value="Ig-like_fold"/>
</dbReference>
<evidence type="ECO:0000256" key="17">
    <source>
        <dbReference type="ARBA" id="ARBA00061264"/>
    </source>
</evidence>
<dbReference type="Gene3D" id="2.60.40.10">
    <property type="entry name" value="Immunoglobulins"/>
    <property type="match status" value="2"/>
</dbReference>
<evidence type="ECO:0000256" key="9">
    <source>
        <dbReference type="ARBA" id="ARBA00022989"/>
    </source>
</evidence>
<dbReference type="FunFam" id="2.60.40.10:FF:002440">
    <property type="entry name" value="Lymphocyte activation gene 3 protein"/>
    <property type="match status" value="1"/>
</dbReference>
<evidence type="ECO:0000256" key="4">
    <source>
        <dbReference type="ARBA" id="ARBA00022525"/>
    </source>
</evidence>
<evidence type="ECO:0000256" key="5">
    <source>
        <dbReference type="ARBA" id="ARBA00022692"/>
    </source>
</evidence>
<evidence type="ECO:0000256" key="1">
    <source>
        <dbReference type="ARBA" id="ARBA00004251"/>
    </source>
</evidence>
<evidence type="ECO:0000256" key="15">
    <source>
        <dbReference type="ARBA" id="ARBA00057112"/>
    </source>
</evidence>
<evidence type="ECO:0000256" key="11">
    <source>
        <dbReference type="ARBA" id="ARBA00023136"/>
    </source>
</evidence>
<keyword evidence="22" id="KW-1185">Reference proteome</keyword>
<comment type="subcellular location">
    <subcellularLocation>
        <location evidence="1">Cell membrane</location>
        <topology evidence="1">Single-pass type I membrane protein</topology>
    </subcellularLocation>
    <subcellularLocation>
        <location evidence="2">Secreted</location>
    </subcellularLocation>
</comment>
<keyword evidence="12" id="KW-1015">Disulfide bond</keyword>
<dbReference type="InterPro" id="IPR015621">
    <property type="entry name" value="IL-1_rcpt_fam"/>
</dbReference>
<dbReference type="InterPro" id="IPR036179">
    <property type="entry name" value="Ig-like_dom_sf"/>
</dbReference>
<feature type="non-terminal residue" evidence="21">
    <location>
        <position position="158"/>
    </location>
</feature>
<dbReference type="PANTHER" id="PTHR11890">
    <property type="entry name" value="INTERLEUKIN-1 RECEPTOR FAMILY MEMBER"/>
    <property type="match status" value="1"/>
</dbReference>
<comment type="similarity">
    <text evidence="17">Belongs to the LAG3 family.</text>
</comment>
<keyword evidence="11" id="KW-0472">Membrane</keyword>
<keyword evidence="14" id="KW-0393">Immunoglobulin domain</keyword>
<organism evidence="21 22">
    <name type="scientific">Geococcyx californianus</name>
    <name type="common">Greater roadrunner</name>
    <name type="synonym">Saurothera californiana</name>
    <dbReference type="NCBI Taxonomy" id="8947"/>
    <lineage>
        <taxon>Eukaryota</taxon>
        <taxon>Metazoa</taxon>
        <taxon>Chordata</taxon>
        <taxon>Craniata</taxon>
        <taxon>Vertebrata</taxon>
        <taxon>Euteleostomi</taxon>
        <taxon>Archelosauria</taxon>
        <taxon>Archosauria</taxon>
        <taxon>Dinosauria</taxon>
        <taxon>Saurischia</taxon>
        <taxon>Theropoda</taxon>
        <taxon>Coelurosauria</taxon>
        <taxon>Aves</taxon>
        <taxon>Neognathae</taxon>
        <taxon>Neoaves</taxon>
        <taxon>Otidimorphae</taxon>
        <taxon>Cuculiformes</taxon>
        <taxon>Neomorphidae</taxon>
        <taxon>Geococcyx</taxon>
    </lineage>
</organism>
<dbReference type="PANTHER" id="PTHR11890:SF18">
    <property type="entry name" value="LYMPHOCYTE ACTIVATION GENE 3 PROTEIN"/>
    <property type="match status" value="1"/>
</dbReference>
<keyword evidence="7" id="KW-0677">Repeat</keyword>
<evidence type="ECO:0000259" key="20">
    <source>
        <dbReference type="PROSITE" id="PS50835"/>
    </source>
</evidence>
<evidence type="ECO:0000256" key="7">
    <source>
        <dbReference type="ARBA" id="ARBA00022737"/>
    </source>
</evidence>
<dbReference type="OrthoDB" id="9937043at2759"/>
<dbReference type="Pfam" id="PF13895">
    <property type="entry name" value="Ig_2"/>
    <property type="match status" value="1"/>
</dbReference>
<evidence type="ECO:0000256" key="6">
    <source>
        <dbReference type="ARBA" id="ARBA00022729"/>
    </source>
</evidence>
<protein>
    <recommendedName>
        <fullName evidence="19">Lymphocyte activation gene 3 protein</fullName>
    </recommendedName>
</protein>
<feature type="domain" description="Ig-like" evidence="20">
    <location>
        <begin position="50"/>
        <end position="131"/>
    </location>
</feature>
<comment type="subunit">
    <text evidence="18">Interacts with MHC class II (MHC-II); selectively recognizes stable complexes of peptide and MHC-II. Interacts with FGL1 (via the Fibrinogen C-terminal domain).</text>
</comment>
<dbReference type="GO" id="GO:0004888">
    <property type="term" value="F:transmembrane signaling receptor activity"/>
    <property type="evidence" value="ECO:0007669"/>
    <property type="project" value="TreeGrafter"/>
</dbReference>
<evidence type="ECO:0000256" key="3">
    <source>
        <dbReference type="ARBA" id="ARBA00022475"/>
    </source>
</evidence>
<dbReference type="GO" id="GO:0042289">
    <property type="term" value="F:MHC class II protein binding"/>
    <property type="evidence" value="ECO:0007669"/>
    <property type="project" value="UniProtKB-ARBA"/>
</dbReference>
<sequence length="158" mass="17185">MRPRVSVQDSAFRNGIFSLRIEPVRSEDAGLYKAWVEFDMGVHSCQVELGVITVTLSPPSPVVENEPLLLSCNSSHGARLVETRWFHNGHPVPISRNFCSLHGALCILRPAMSDAGSWSCQLRYSDNEIISATYNLQILGFDGPANPVVFAAAGSAAD</sequence>
<dbReference type="EMBL" id="VWPV01005205">
    <property type="protein sequence ID" value="NWH57590.1"/>
    <property type="molecule type" value="Genomic_DNA"/>
</dbReference>
<dbReference type="GO" id="GO:0002250">
    <property type="term" value="P:adaptive immune response"/>
    <property type="evidence" value="ECO:0007669"/>
    <property type="project" value="UniProtKB-KW"/>
</dbReference>
<evidence type="ECO:0000256" key="12">
    <source>
        <dbReference type="ARBA" id="ARBA00023157"/>
    </source>
</evidence>
<gene>
    <name evidence="21" type="primary">Lag3</name>
    <name evidence="21" type="ORF">GEOCAL_R04769</name>
</gene>
<keyword evidence="5" id="KW-0812">Transmembrane</keyword>
<evidence type="ECO:0000256" key="18">
    <source>
        <dbReference type="ARBA" id="ARBA00065545"/>
    </source>
</evidence>
<reference evidence="21 22" key="1">
    <citation type="submission" date="2019-09" db="EMBL/GenBank/DDBJ databases">
        <title>Bird 10,000 Genomes (B10K) Project - Family phase.</title>
        <authorList>
            <person name="Zhang G."/>
        </authorList>
    </citation>
    <scope>NUCLEOTIDE SEQUENCE [LARGE SCALE GENOMIC DNA]</scope>
    <source>
        <strain evidence="21">B10K-CU-031-07</strain>
        <tissue evidence="21">Muscle</tissue>
    </source>
</reference>
<keyword evidence="8" id="KW-0391">Immunity</keyword>
<keyword evidence="13" id="KW-0325">Glycoprotein</keyword>
<keyword evidence="4" id="KW-0964">Secreted</keyword>
<name>A0A7K4IXA9_GEOCA</name>
<dbReference type="GO" id="GO:0005886">
    <property type="term" value="C:plasma membrane"/>
    <property type="evidence" value="ECO:0007669"/>
    <property type="project" value="UniProtKB-SubCell"/>
</dbReference>
<dbReference type="AlphaFoldDB" id="A0A7K4IXA9"/>
<dbReference type="PROSITE" id="PS50835">
    <property type="entry name" value="IG_LIKE"/>
    <property type="match status" value="1"/>
</dbReference>
<feature type="non-terminal residue" evidence="21">
    <location>
        <position position="1"/>
    </location>
</feature>
<evidence type="ECO:0000256" key="19">
    <source>
        <dbReference type="ARBA" id="ARBA00067553"/>
    </source>
</evidence>
<evidence type="ECO:0000313" key="21">
    <source>
        <dbReference type="EMBL" id="NWH57590.1"/>
    </source>
</evidence>
<dbReference type="InterPro" id="IPR007110">
    <property type="entry name" value="Ig-like_dom"/>
</dbReference>
<keyword evidence="10" id="KW-1064">Adaptive immunity</keyword>
<accession>A0A7K4IXA9</accession>
<evidence type="ECO:0000256" key="13">
    <source>
        <dbReference type="ARBA" id="ARBA00023180"/>
    </source>
</evidence>
<evidence type="ECO:0000256" key="2">
    <source>
        <dbReference type="ARBA" id="ARBA00004613"/>
    </source>
</evidence>
<comment type="caution">
    <text evidence="21">The sequence shown here is derived from an EMBL/GenBank/DDBJ whole genome shotgun (WGS) entry which is preliminary data.</text>
</comment>